<name>A0AA39IVE7_9AGAR</name>
<keyword evidence="1" id="KW-0732">Signal</keyword>
<evidence type="ECO:0000313" key="2">
    <source>
        <dbReference type="EMBL" id="KAK0430454.1"/>
    </source>
</evidence>
<dbReference type="EMBL" id="JAUEPT010000148">
    <property type="protein sequence ID" value="KAK0430454.1"/>
    <property type="molecule type" value="Genomic_DNA"/>
</dbReference>
<dbReference type="AlphaFoldDB" id="A0AA39IVE7"/>
<evidence type="ECO:0000313" key="3">
    <source>
        <dbReference type="Proteomes" id="UP001175226"/>
    </source>
</evidence>
<dbReference type="Proteomes" id="UP001175226">
    <property type="component" value="Unassembled WGS sequence"/>
</dbReference>
<protein>
    <submittedName>
        <fullName evidence="2">Uncharacterized protein</fullName>
    </submittedName>
</protein>
<keyword evidence="3" id="KW-1185">Reference proteome</keyword>
<organism evidence="2 3">
    <name type="scientific">Armillaria borealis</name>
    <dbReference type="NCBI Taxonomy" id="47425"/>
    <lineage>
        <taxon>Eukaryota</taxon>
        <taxon>Fungi</taxon>
        <taxon>Dikarya</taxon>
        <taxon>Basidiomycota</taxon>
        <taxon>Agaricomycotina</taxon>
        <taxon>Agaricomycetes</taxon>
        <taxon>Agaricomycetidae</taxon>
        <taxon>Agaricales</taxon>
        <taxon>Marasmiineae</taxon>
        <taxon>Physalacriaceae</taxon>
        <taxon>Armillaria</taxon>
    </lineage>
</organism>
<proteinExistence type="predicted"/>
<feature type="chain" id="PRO_5041308038" evidence="1">
    <location>
        <begin position="26"/>
        <end position="155"/>
    </location>
</feature>
<feature type="signal peptide" evidence="1">
    <location>
        <begin position="1"/>
        <end position="25"/>
    </location>
</feature>
<comment type="caution">
    <text evidence="2">The sequence shown here is derived from an EMBL/GenBank/DDBJ whole genome shotgun (WGS) entry which is preliminary data.</text>
</comment>
<sequence>MTKCSMLFIKLSILWSLNGVPTTHASWHPITLANPSYYTTSLNFCLSQVPPLAKAPSLQLFWLYGPRVFPHRDSINIYVFASEWHEGSARPCTQRWMLTYRVFEPEEVQPELPCKIEDVPEANAVVISGSSLLLDLSVANSAASIIIVTNTHCSF</sequence>
<reference evidence="2" key="1">
    <citation type="submission" date="2023-06" db="EMBL/GenBank/DDBJ databases">
        <authorList>
            <consortium name="Lawrence Berkeley National Laboratory"/>
            <person name="Ahrendt S."/>
            <person name="Sahu N."/>
            <person name="Indic B."/>
            <person name="Wong-Bajracharya J."/>
            <person name="Merenyi Z."/>
            <person name="Ke H.-M."/>
            <person name="Monk M."/>
            <person name="Kocsube S."/>
            <person name="Drula E."/>
            <person name="Lipzen A."/>
            <person name="Balint B."/>
            <person name="Henrissat B."/>
            <person name="Andreopoulos B."/>
            <person name="Martin F.M."/>
            <person name="Harder C.B."/>
            <person name="Rigling D."/>
            <person name="Ford K.L."/>
            <person name="Foster G.D."/>
            <person name="Pangilinan J."/>
            <person name="Papanicolaou A."/>
            <person name="Barry K."/>
            <person name="LaButti K."/>
            <person name="Viragh M."/>
            <person name="Koriabine M."/>
            <person name="Yan M."/>
            <person name="Riley R."/>
            <person name="Champramary S."/>
            <person name="Plett K.L."/>
            <person name="Tsai I.J."/>
            <person name="Slot J."/>
            <person name="Sipos G."/>
            <person name="Plett J."/>
            <person name="Nagy L.G."/>
            <person name="Grigoriev I.V."/>
        </authorList>
    </citation>
    <scope>NUCLEOTIDE SEQUENCE</scope>
    <source>
        <strain evidence="2">FPL87.14</strain>
    </source>
</reference>
<gene>
    <name evidence="2" type="ORF">EV421DRAFT_1858539</name>
</gene>
<evidence type="ECO:0000256" key="1">
    <source>
        <dbReference type="SAM" id="SignalP"/>
    </source>
</evidence>
<accession>A0AA39IVE7</accession>